<sequence length="52" mass="6237">MAGSLAYSDIQRRDTKREYRFASLLCTALYLFFFICKHFFLVVSYSYMHIGR</sequence>
<name>B5CS27_9FIRM</name>
<comment type="caution">
    <text evidence="2">The sequence shown here is derived from an EMBL/GenBank/DDBJ whole genome shotgun (WGS) entry which is preliminary data.</text>
</comment>
<keyword evidence="1" id="KW-0812">Transmembrane</keyword>
<dbReference type="AlphaFoldDB" id="B5CS27"/>
<organism evidence="2 3">
    <name type="scientific">[Ruminococcus] lactaris ATCC 29176</name>
    <dbReference type="NCBI Taxonomy" id="471875"/>
    <lineage>
        <taxon>Bacteria</taxon>
        <taxon>Bacillati</taxon>
        <taxon>Bacillota</taxon>
        <taxon>Clostridia</taxon>
        <taxon>Lachnospirales</taxon>
        <taxon>Lachnospiraceae</taxon>
        <taxon>Mediterraneibacter</taxon>
    </lineage>
</organism>
<protein>
    <submittedName>
        <fullName evidence="2">Uncharacterized protein</fullName>
    </submittedName>
</protein>
<dbReference type="EMBL" id="ABOU02000048">
    <property type="protein sequence ID" value="EDY32115.1"/>
    <property type="molecule type" value="Genomic_DNA"/>
</dbReference>
<accession>B5CS27</accession>
<dbReference type="HOGENOM" id="CLU_3084434_0_0_9"/>
<reference evidence="2 3" key="1">
    <citation type="submission" date="2008-08" db="EMBL/GenBank/DDBJ databases">
        <title>Draft genome sequence of Ruminococcus lactaris ATCC 29176.</title>
        <authorList>
            <person name="Sudarsanam P."/>
            <person name="Ley R."/>
            <person name="Guruge J."/>
            <person name="Turnbaugh P.J."/>
            <person name="Mahowald M."/>
            <person name="Liep D."/>
            <person name="Gordon J."/>
        </authorList>
    </citation>
    <scope>NUCLEOTIDE SEQUENCE [LARGE SCALE GENOMIC DNA]</scope>
    <source>
        <strain evidence="2 3">ATCC 29176</strain>
    </source>
</reference>
<gene>
    <name evidence="2" type="ORF">RUMLAC_02278</name>
</gene>
<feature type="transmembrane region" description="Helical" evidence="1">
    <location>
        <begin position="21"/>
        <end position="47"/>
    </location>
</feature>
<proteinExistence type="predicted"/>
<keyword evidence="3" id="KW-1185">Reference proteome</keyword>
<reference evidence="2 3" key="2">
    <citation type="submission" date="2008-08" db="EMBL/GenBank/DDBJ databases">
        <authorList>
            <person name="Fulton L."/>
            <person name="Clifton S."/>
            <person name="Fulton B."/>
            <person name="Xu J."/>
            <person name="Minx P."/>
            <person name="Pepin K.H."/>
            <person name="Johnson M."/>
            <person name="Bhonagiri V."/>
            <person name="Nash W.E."/>
            <person name="Mardis E.R."/>
            <person name="Wilson R.K."/>
        </authorList>
    </citation>
    <scope>NUCLEOTIDE SEQUENCE [LARGE SCALE GENOMIC DNA]</scope>
    <source>
        <strain evidence="2 3">ATCC 29176</strain>
    </source>
</reference>
<dbReference type="Proteomes" id="UP000003254">
    <property type="component" value="Unassembled WGS sequence"/>
</dbReference>
<evidence type="ECO:0000313" key="2">
    <source>
        <dbReference type="EMBL" id="EDY32115.1"/>
    </source>
</evidence>
<keyword evidence="1" id="KW-1133">Transmembrane helix</keyword>
<keyword evidence="1" id="KW-0472">Membrane</keyword>
<evidence type="ECO:0000256" key="1">
    <source>
        <dbReference type="SAM" id="Phobius"/>
    </source>
</evidence>
<evidence type="ECO:0000313" key="3">
    <source>
        <dbReference type="Proteomes" id="UP000003254"/>
    </source>
</evidence>